<dbReference type="Proteomes" id="UP000313645">
    <property type="component" value="Unassembled WGS sequence"/>
</dbReference>
<protein>
    <recommendedName>
        <fullName evidence="3">RES domain-containing protein</fullName>
    </recommendedName>
</protein>
<gene>
    <name evidence="1" type="ORF">EZI54_07385</name>
</gene>
<name>A0ABY1ZMT9_9GAMM</name>
<organism evidence="1 2">
    <name type="scientific">Marinobacter halodurans</name>
    <dbReference type="NCBI Taxonomy" id="2528979"/>
    <lineage>
        <taxon>Bacteria</taxon>
        <taxon>Pseudomonadati</taxon>
        <taxon>Pseudomonadota</taxon>
        <taxon>Gammaproteobacteria</taxon>
        <taxon>Pseudomonadales</taxon>
        <taxon>Marinobacteraceae</taxon>
        <taxon>Marinobacter</taxon>
    </lineage>
</organism>
<dbReference type="RefSeq" id="WP_131480566.1">
    <property type="nucleotide sequence ID" value="NZ_SJDL01000008.1"/>
</dbReference>
<accession>A0ABY1ZMT9</accession>
<reference evidence="1 2" key="1">
    <citation type="submission" date="2019-02" db="EMBL/GenBank/DDBJ databases">
        <title>Marinobacter halodurans sp. nov., a marine bacterium isolated from sea tidal flat.</title>
        <authorList>
            <person name="Yoo Y."/>
            <person name="Lee D.W."/>
            <person name="Kim B.S."/>
            <person name="Kim J.-J."/>
        </authorList>
    </citation>
    <scope>NUCLEOTIDE SEQUENCE [LARGE SCALE GENOMIC DNA]</scope>
    <source>
        <strain evidence="1 2">YJ-S3-2</strain>
    </source>
</reference>
<evidence type="ECO:0000313" key="1">
    <source>
        <dbReference type="EMBL" id="TBW57474.1"/>
    </source>
</evidence>
<proteinExistence type="predicted"/>
<comment type="caution">
    <text evidence="1">The sequence shown here is derived from an EMBL/GenBank/DDBJ whole genome shotgun (WGS) entry which is preliminary data.</text>
</comment>
<dbReference type="EMBL" id="SJDL01000008">
    <property type="protein sequence ID" value="TBW57474.1"/>
    <property type="molecule type" value="Genomic_DNA"/>
</dbReference>
<sequence length="201" mass="22717">MEQKPPASLVALKTFFTYKGQRPPEEVVISQADFSLDSNTTLPTCGQTLLYGTRRTQGVLGRALMQAHERDEELCIVDVKVNVGQWVNRKQSFDTFDLLHFLKVPDRAKQAVLDDIAEHWKRLLALRGLPQDDFPRKASPHMELLDELIKIEPYNKLNVIGFPIQTTTGWTQAAVVTNPDAIVEITPITMFDTRVKLAGME</sequence>
<keyword evidence="2" id="KW-1185">Reference proteome</keyword>
<evidence type="ECO:0000313" key="2">
    <source>
        <dbReference type="Proteomes" id="UP000313645"/>
    </source>
</evidence>
<evidence type="ECO:0008006" key="3">
    <source>
        <dbReference type="Google" id="ProtNLM"/>
    </source>
</evidence>